<keyword evidence="16" id="KW-1185">Reference proteome</keyword>
<evidence type="ECO:0000256" key="1">
    <source>
        <dbReference type="ARBA" id="ARBA00007092"/>
    </source>
</evidence>
<feature type="binding site" evidence="9">
    <location>
        <position position="198"/>
    </location>
    <ligand>
        <name>Mg(2+)</name>
        <dbReference type="ChEBI" id="CHEBI:18420"/>
        <label>1</label>
    </ligand>
</feature>
<feature type="binding site" evidence="9">
    <location>
        <position position="196"/>
    </location>
    <ligand>
        <name>Mg(2+)</name>
        <dbReference type="ChEBI" id="CHEBI:18420"/>
        <label>1</label>
    </ligand>
</feature>
<feature type="active site" evidence="8">
    <location>
        <position position="157"/>
    </location>
</feature>
<evidence type="ECO:0000259" key="14">
    <source>
        <dbReference type="PROSITE" id="PS51999"/>
    </source>
</evidence>
<evidence type="ECO:0000256" key="6">
    <source>
        <dbReference type="ARBA" id="ARBA00022842"/>
    </source>
</evidence>
<keyword evidence="6 9" id="KW-0460">Magnesium</keyword>
<evidence type="ECO:0000313" key="15">
    <source>
        <dbReference type="EMBL" id="KAF8449246.1"/>
    </source>
</evidence>
<dbReference type="EMBL" id="WHUW01000003">
    <property type="protein sequence ID" value="KAF8449246.1"/>
    <property type="molecule type" value="Genomic_DNA"/>
</dbReference>
<keyword evidence="12" id="KW-0234">DNA repair</keyword>
<evidence type="ECO:0000256" key="5">
    <source>
        <dbReference type="ARBA" id="ARBA00022833"/>
    </source>
</evidence>
<keyword evidence="3 11" id="KW-0863">Zinc-finger</keyword>
<dbReference type="InterPro" id="IPR004808">
    <property type="entry name" value="AP_endonuc_1"/>
</dbReference>
<dbReference type="PROSITE" id="PS51435">
    <property type="entry name" value="AP_NUCLEASE_F1_4"/>
    <property type="match status" value="1"/>
</dbReference>
<dbReference type="Pfam" id="PF06839">
    <property type="entry name" value="Zn_ribbon_GRF"/>
    <property type="match status" value="1"/>
</dbReference>
<dbReference type="AlphaFoldDB" id="A0AAD4C5A7"/>
<dbReference type="InterPro" id="IPR005135">
    <property type="entry name" value="Endo/exonuclease/phosphatase"/>
</dbReference>
<evidence type="ECO:0000256" key="7">
    <source>
        <dbReference type="ARBA" id="ARBA00023242"/>
    </source>
</evidence>
<keyword evidence="15" id="KW-0255">Endonuclease</keyword>
<evidence type="ECO:0000313" key="16">
    <source>
        <dbReference type="Proteomes" id="UP001194468"/>
    </source>
</evidence>
<dbReference type="PANTHER" id="PTHR22748">
    <property type="entry name" value="AP ENDONUCLEASE"/>
    <property type="match status" value="1"/>
</dbReference>
<keyword evidence="9" id="KW-0464">Manganese</keyword>
<evidence type="ECO:0000256" key="8">
    <source>
        <dbReference type="PIRSR" id="PIRSR604808-1"/>
    </source>
</evidence>
<accession>A0AAD4C5A7</accession>
<keyword evidence="5" id="KW-0862">Zinc</keyword>
<feature type="binding site" evidence="9">
    <location>
        <position position="296"/>
    </location>
    <ligand>
        <name>Mg(2+)</name>
        <dbReference type="ChEBI" id="CHEBI:18420"/>
        <label>1</label>
    </ligand>
</feature>
<evidence type="ECO:0000256" key="2">
    <source>
        <dbReference type="ARBA" id="ARBA00022723"/>
    </source>
</evidence>
<feature type="region of interest" description="Disordered" evidence="13">
    <location>
        <begin position="557"/>
        <end position="576"/>
    </location>
</feature>
<dbReference type="GO" id="GO:0008081">
    <property type="term" value="F:phosphoric diester hydrolase activity"/>
    <property type="evidence" value="ECO:0007669"/>
    <property type="project" value="TreeGrafter"/>
</dbReference>
<evidence type="ECO:0000256" key="9">
    <source>
        <dbReference type="PIRSR" id="PIRSR604808-2"/>
    </source>
</evidence>
<comment type="caution">
    <text evidence="15">The sequence shown here is derived from an EMBL/GenBank/DDBJ whole genome shotgun (WGS) entry which is preliminary data.</text>
</comment>
<name>A0AAD4C5A7_BOLED</name>
<feature type="compositionally biased region" description="Polar residues" evidence="13">
    <location>
        <begin position="521"/>
        <end position="531"/>
    </location>
</feature>
<evidence type="ECO:0000256" key="12">
    <source>
        <dbReference type="RuleBase" id="RU362131"/>
    </source>
</evidence>
<dbReference type="EC" id="3.1.-.-" evidence="12"/>
<feature type="binding site" evidence="9">
    <location>
        <position position="42"/>
    </location>
    <ligand>
        <name>Mg(2+)</name>
        <dbReference type="ChEBI" id="CHEBI:18420"/>
        <label>1</label>
    </ligand>
</feature>
<feature type="compositionally biased region" description="Low complexity" evidence="13">
    <location>
        <begin position="564"/>
        <end position="576"/>
    </location>
</feature>
<dbReference type="GO" id="GO:0006284">
    <property type="term" value="P:base-excision repair"/>
    <property type="evidence" value="ECO:0007669"/>
    <property type="project" value="TreeGrafter"/>
</dbReference>
<dbReference type="GO" id="GO:0005634">
    <property type="term" value="C:nucleus"/>
    <property type="evidence" value="ECO:0007669"/>
    <property type="project" value="TreeGrafter"/>
</dbReference>
<reference evidence="15" key="2">
    <citation type="journal article" date="2020" name="Nat. Commun.">
        <title>Large-scale genome sequencing of mycorrhizal fungi provides insights into the early evolution of symbiotic traits.</title>
        <authorList>
            <person name="Miyauchi S."/>
            <person name="Kiss E."/>
            <person name="Kuo A."/>
            <person name="Drula E."/>
            <person name="Kohler A."/>
            <person name="Sanchez-Garcia M."/>
            <person name="Morin E."/>
            <person name="Andreopoulos B."/>
            <person name="Barry K.W."/>
            <person name="Bonito G."/>
            <person name="Buee M."/>
            <person name="Carver A."/>
            <person name="Chen C."/>
            <person name="Cichocki N."/>
            <person name="Clum A."/>
            <person name="Culley D."/>
            <person name="Crous P.W."/>
            <person name="Fauchery L."/>
            <person name="Girlanda M."/>
            <person name="Hayes R.D."/>
            <person name="Keri Z."/>
            <person name="LaButti K."/>
            <person name="Lipzen A."/>
            <person name="Lombard V."/>
            <person name="Magnuson J."/>
            <person name="Maillard F."/>
            <person name="Murat C."/>
            <person name="Nolan M."/>
            <person name="Ohm R.A."/>
            <person name="Pangilinan J."/>
            <person name="Pereira M.F."/>
            <person name="Perotto S."/>
            <person name="Peter M."/>
            <person name="Pfister S."/>
            <person name="Riley R."/>
            <person name="Sitrit Y."/>
            <person name="Stielow J.B."/>
            <person name="Szollosi G."/>
            <person name="Zifcakova L."/>
            <person name="Stursova M."/>
            <person name="Spatafora J.W."/>
            <person name="Tedersoo L."/>
            <person name="Vaario L.M."/>
            <person name="Yamada A."/>
            <person name="Yan M."/>
            <person name="Wang P."/>
            <person name="Xu J."/>
            <person name="Bruns T."/>
            <person name="Baldrian P."/>
            <person name="Vilgalys R."/>
            <person name="Dunand C."/>
            <person name="Henrissat B."/>
            <person name="Grigoriev I.V."/>
            <person name="Hibbett D."/>
            <person name="Nagy L.G."/>
            <person name="Martin F.M."/>
        </authorList>
    </citation>
    <scope>NUCLEOTIDE SEQUENCE</scope>
    <source>
        <strain evidence="15">BED1</strain>
    </source>
</reference>
<feature type="region of interest" description="Disordered" evidence="13">
    <location>
        <begin position="363"/>
        <end position="387"/>
    </location>
</feature>
<evidence type="ECO:0000256" key="3">
    <source>
        <dbReference type="ARBA" id="ARBA00022771"/>
    </source>
</evidence>
<keyword evidence="4" id="KW-0378">Hydrolase</keyword>
<keyword evidence="12" id="KW-0227">DNA damage</keyword>
<feature type="site" description="Important for catalytic activity" evidence="10">
    <location>
        <position position="271"/>
    </location>
</feature>
<dbReference type="InterPro" id="IPR036691">
    <property type="entry name" value="Endo/exonu/phosph_ase_sf"/>
</dbReference>
<dbReference type="NCBIfam" id="TIGR00633">
    <property type="entry name" value="xth"/>
    <property type="match status" value="1"/>
</dbReference>
<feature type="site" description="Interaction with DNA substrate" evidence="10">
    <location>
        <position position="297"/>
    </location>
</feature>
<dbReference type="Proteomes" id="UP001194468">
    <property type="component" value="Unassembled WGS sequence"/>
</dbReference>
<dbReference type="CDD" id="cd09088">
    <property type="entry name" value="Ape2-like_AP-endo"/>
    <property type="match status" value="1"/>
</dbReference>
<dbReference type="PANTHER" id="PTHR22748:SF4">
    <property type="entry name" value="DNA-(APURINIC OR APYRIMIDINIC SITE) ENDONUCLEASE 2"/>
    <property type="match status" value="1"/>
</dbReference>
<feature type="active site" description="Proton acceptor" evidence="8">
    <location>
        <position position="297"/>
    </location>
</feature>
<feature type="domain" description="GRF-type" evidence="14">
    <location>
        <begin position="595"/>
        <end position="656"/>
    </location>
</feature>
<keyword evidence="15" id="KW-0540">Nuclease</keyword>
<dbReference type="GO" id="GO:0008270">
    <property type="term" value="F:zinc ion binding"/>
    <property type="evidence" value="ECO:0007669"/>
    <property type="project" value="UniProtKB-KW"/>
</dbReference>
<feature type="binding site" evidence="9">
    <location>
        <position position="7"/>
    </location>
    <ligand>
        <name>Mg(2+)</name>
        <dbReference type="ChEBI" id="CHEBI:18420"/>
        <label>1</label>
    </ligand>
</feature>
<feature type="site" description="Transition state stabilizer" evidence="10">
    <location>
        <position position="198"/>
    </location>
</feature>
<protein>
    <recommendedName>
        <fullName evidence="12">DNA-(apurinic or apyrimidinic site) endonuclease</fullName>
        <ecNumber evidence="12">3.1.-.-</ecNumber>
    </recommendedName>
</protein>
<evidence type="ECO:0000256" key="10">
    <source>
        <dbReference type="PIRSR" id="PIRSR604808-3"/>
    </source>
</evidence>
<feature type="active site" description="Proton donor/acceptor" evidence="8">
    <location>
        <position position="196"/>
    </location>
</feature>
<dbReference type="SUPFAM" id="SSF56219">
    <property type="entry name" value="DNase I-like"/>
    <property type="match status" value="1"/>
</dbReference>
<dbReference type="Pfam" id="PF03372">
    <property type="entry name" value="Exo_endo_phos"/>
    <property type="match status" value="1"/>
</dbReference>
<evidence type="ECO:0000256" key="11">
    <source>
        <dbReference type="PROSITE-ProRule" id="PRU01343"/>
    </source>
</evidence>
<dbReference type="InterPro" id="IPR010666">
    <property type="entry name" value="Znf_GRF"/>
</dbReference>
<feature type="binding site" evidence="9">
    <location>
        <position position="297"/>
    </location>
    <ligand>
        <name>Mg(2+)</name>
        <dbReference type="ChEBI" id="CHEBI:18420"/>
        <label>1</label>
    </ligand>
</feature>
<dbReference type="GO" id="GO:0008311">
    <property type="term" value="F:double-stranded DNA 3'-5' DNA exonuclease activity"/>
    <property type="evidence" value="ECO:0007669"/>
    <property type="project" value="TreeGrafter"/>
</dbReference>
<dbReference type="GO" id="GO:0003906">
    <property type="term" value="F:DNA-(apurinic or apyrimidinic site) endonuclease activity"/>
    <property type="evidence" value="ECO:0007669"/>
    <property type="project" value="TreeGrafter"/>
</dbReference>
<sequence>MRILSWNINGIRTLPQYHPWNTFKSFHQVLLHLQADIICFQEMKASRGSLDRNLAVPDPFHAFFSFPANKGGYSGVAVYTDTRTVTPLRAEEGLSGTVQPKVPLTTDERISRSYPSAHEMELMPDDNDNTPSDLTALDAEGRALVVDFGLFVLINVYCPNETSDVRLPFKMNYHFMLQERVNKLIGEGREVIVVGDINVCAAPLDHCDGHLTSNAATFHDHPARAWFHNWLTPNGSMTDMVRSFWSGRKGMYTCWNTKISARETNYGTRIDYILVTQGMLPWIKHGDIQPFLKGSDHCPIFIDLHDEITTPTGQMLSLRQVMLSDRGQTEPPRLAARCWDEFSGKQTLLSSFFAKGGKMTTAAPAASDATDDSQPPGSPSPCSSHASAILSTDTAPQLSEAVSPDLAHVQDPDFTTLSESLPFLTAATGPTPQSPTPTPLPSESNGDPETKRVAPLKRASTDPPAAVASKPSKKQKKDKGKQTGSDVGSGSGQRTLAAFFAPQASQSQSSPQLPPLAKSQRQPSASQTEWGTSEHPFQLSSEDDQIATDHRLALHLTSLREAEPSPLLSSTKSGSCSNSKEAWSLLMAPTQPPKCTIHGEPAKEYTVNKPGPNKGKTFFICSRPVGPGYDKGKGERPREEVVHRYRCNFFIWSANARREALKKNGDTPQPNRP</sequence>
<evidence type="ECO:0000256" key="13">
    <source>
        <dbReference type="SAM" id="MobiDB-lite"/>
    </source>
</evidence>
<keyword evidence="7" id="KW-0539">Nucleus</keyword>
<gene>
    <name evidence="15" type="ORF">L210DRAFT_3389149</name>
</gene>
<comment type="cofactor">
    <cofactor evidence="9 12">
        <name>Mg(2+)</name>
        <dbReference type="ChEBI" id="CHEBI:18420"/>
    </cofactor>
    <cofactor evidence="9 12">
        <name>Mn(2+)</name>
        <dbReference type="ChEBI" id="CHEBI:29035"/>
    </cofactor>
    <text evidence="9 12">Probably binds two magnesium or manganese ions per subunit.</text>
</comment>
<feature type="region of interest" description="Disordered" evidence="13">
    <location>
        <begin position="424"/>
        <end position="548"/>
    </location>
</feature>
<feature type="compositionally biased region" description="Low complexity" evidence="13">
    <location>
        <begin position="496"/>
        <end position="520"/>
    </location>
</feature>
<reference evidence="15" key="1">
    <citation type="submission" date="2019-10" db="EMBL/GenBank/DDBJ databases">
        <authorList>
            <consortium name="DOE Joint Genome Institute"/>
            <person name="Kuo A."/>
            <person name="Miyauchi S."/>
            <person name="Kiss E."/>
            <person name="Drula E."/>
            <person name="Kohler A."/>
            <person name="Sanchez-Garcia M."/>
            <person name="Andreopoulos B."/>
            <person name="Barry K.W."/>
            <person name="Bonito G."/>
            <person name="Buee M."/>
            <person name="Carver A."/>
            <person name="Chen C."/>
            <person name="Cichocki N."/>
            <person name="Clum A."/>
            <person name="Culley D."/>
            <person name="Crous P.W."/>
            <person name="Fauchery L."/>
            <person name="Girlanda M."/>
            <person name="Hayes R."/>
            <person name="Keri Z."/>
            <person name="LaButti K."/>
            <person name="Lipzen A."/>
            <person name="Lombard V."/>
            <person name="Magnuson J."/>
            <person name="Maillard F."/>
            <person name="Morin E."/>
            <person name="Murat C."/>
            <person name="Nolan M."/>
            <person name="Ohm R."/>
            <person name="Pangilinan J."/>
            <person name="Pereira M."/>
            <person name="Perotto S."/>
            <person name="Peter M."/>
            <person name="Riley R."/>
            <person name="Sitrit Y."/>
            <person name="Stielow B."/>
            <person name="Szollosi G."/>
            <person name="Zifcakova L."/>
            <person name="Stursova M."/>
            <person name="Spatafora J.W."/>
            <person name="Tedersoo L."/>
            <person name="Vaario L.-M."/>
            <person name="Yamada A."/>
            <person name="Yan M."/>
            <person name="Wang P."/>
            <person name="Xu J."/>
            <person name="Bruns T."/>
            <person name="Baldrian P."/>
            <person name="Vilgalys R."/>
            <person name="Henrissat B."/>
            <person name="Grigoriev I.V."/>
            <person name="Hibbett D."/>
            <person name="Nagy L.G."/>
            <person name="Martin F.M."/>
        </authorList>
    </citation>
    <scope>NUCLEOTIDE SEQUENCE</scope>
    <source>
        <strain evidence="15">BED1</strain>
    </source>
</reference>
<dbReference type="PROSITE" id="PS51999">
    <property type="entry name" value="ZF_GRF"/>
    <property type="match status" value="1"/>
</dbReference>
<organism evidence="15 16">
    <name type="scientific">Boletus edulis BED1</name>
    <dbReference type="NCBI Taxonomy" id="1328754"/>
    <lineage>
        <taxon>Eukaryota</taxon>
        <taxon>Fungi</taxon>
        <taxon>Dikarya</taxon>
        <taxon>Basidiomycota</taxon>
        <taxon>Agaricomycotina</taxon>
        <taxon>Agaricomycetes</taxon>
        <taxon>Agaricomycetidae</taxon>
        <taxon>Boletales</taxon>
        <taxon>Boletineae</taxon>
        <taxon>Boletaceae</taxon>
        <taxon>Boletoideae</taxon>
        <taxon>Boletus</taxon>
    </lineage>
</organism>
<proteinExistence type="inferred from homology"/>
<keyword evidence="2 9" id="KW-0479">Metal-binding</keyword>
<comment type="similarity">
    <text evidence="1 12">Belongs to the DNA repair enzymes AP/ExoA family.</text>
</comment>
<evidence type="ECO:0000256" key="4">
    <source>
        <dbReference type="ARBA" id="ARBA00022801"/>
    </source>
</evidence>
<dbReference type="Gene3D" id="3.60.10.10">
    <property type="entry name" value="Endonuclease/exonuclease/phosphatase"/>
    <property type="match status" value="1"/>
</dbReference>